<dbReference type="PANTHER" id="PTHR10233">
    <property type="entry name" value="TRANSLATION INITIATION FACTOR EIF-2B"/>
    <property type="match status" value="1"/>
</dbReference>
<dbReference type="AlphaFoldDB" id="A0A9Q0R0W7"/>
<dbReference type="InterPro" id="IPR042529">
    <property type="entry name" value="IF_2B-like_C"/>
</dbReference>
<evidence type="ECO:0000256" key="8">
    <source>
        <dbReference type="ARBA" id="ARBA00046432"/>
    </source>
</evidence>
<feature type="region of interest" description="Disordered" evidence="10">
    <location>
        <begin position="154"/>
        <end position="286"/>
    </location>
</feature>
<evidence type="ECO:0000313" key="11">
    <source>
        <dbReference type="EMBL" id="KAJ4978927.1"/>
    </source>
</evidence>
<gene>
    <name evidence="11" type="ORF">NE237_009707</name>
</gene>
<dbReference type="OrthoDB" id="10254737at2759"/>
<evidence type="ECO:0000256" key="5">
    <source>
        <dbReference type="ARBA" id="ARBA00022917"/>
    </source>
</evidence>
<keyword evidence="4" id="KW-0396">Initiation factor</keyword>
<feature type="region of interest" description="Disordered" evidence="10">
    <location>
        <begin position="27"/>
        <end position="77"/>
    </location>
</feature>
<dbReference type="Pfam" id="PF01008">
    <property type="entry name" value="IF-2B"/>
    <property type="match status" value="1"/>
</dbReference>
<feature type="compositionally biased region" description="Polar residues" evidence="10">
    <location>
        <begin position="111"/>
        <end position="126"/>
    </location>
</feature>
<feature type="compositionally biased region" description="Polar residues" evidence="10">
    <location>
        <begin position="218"/>
        <end position="231"/>
    </location>
</feature>
<feature type="region of interest" description="Disordered" evidence="10">
    <location>
        <begin position="105"/>
        <end position="130"/>
    </location>
</feature>
<evidence type="ECO:0000256" key="9">
    <source>
        <dbReference type="RuleBase" id="RU003814"/>
    </source>
</evidence>
<dbReference type="SUPFAM" id="SSF100950">
    <property type="entry name" value="NagB/RpiA/CoA transferase-like"/>
    <property type="match status" value="1"/>
</dbReference>
<comment type="similarity">
    <text evidence="2 9">Belongs to the eIF-2B alpha/beta/delta subunits family.</text>
</comment>
<evidence type="ECO:0000256" key="7">
    <source>
        <dbReference type="ARBA" id="ARBA00044356"/>
    </source>
</evidence>
<keyword evidence="3" id="KW-0963">Cytoplasm</keyword>
<dbReference type="InterPro" id="IPR000649">
    <property type="entry name" value="IF-2B-related"/>
</dbReference>
<dbReference type="GO" id="GO:0005829">
    <property type="term" value="C:cytosol"/>
    <property type="evidence" value="ECO:0007669"/>
    <property type="project" value="UniProtKB-SubCell"/>
</dbReference>
<sequence length="661" mass="71570">MEPRRTSRMVIDPKIRQVGFVTLGTATSTGGAPLPDCTKSGPAASSTTPVSDISTSGKSLSPVMIPPPRHASDDLSSSLVLHTSSRAVPLQVSMSPLRWPSMGDDMPLGSYNPSDSLLGTSPSPSSKLDDGDFFEEDASTGWIVGGSPGKLASSFPGGGFDSTAVKSKKSGGPLVEVQNEQGAISTPLKEKTSKAERRALQEAQRAAKAGAKGEGSKTAITSGGSTATNAKPSKAVKASRKKDVTAGASSVAASEKKGGDRAPEKDRKKDVPPPRMQFDDKQRVEKAKRRAVVKQTEARNRVELFRHLPQYEYGTQLPDLESKFFLLDPMHPAIYKVGLQYLSGDISGGNARCIAMLQAFKEAIRDYYTPAEKTLNRDLTAKVSSYVSFFIECRPLSFSMGNAIRVLKNLIAKLPLTLSESEAKATLCADLDRFINEKIILADKVIVRHAVTKIRDGDVLLTYGSSCVIEMILLYAHELGKQFRVVVVDSRPKLEAQALLRRLVAKGISCTYTHINGVSYIMHEVTRVFLGAASVLSNGTVYSRVGTACVAMVAHAFNVPVLICCEAYKFDERVQLDSICFNELGNPDAVAKVPGRKDVNHLDNCTSNENLQLLNLMYDVTPSEYISMIITDYGMVPTTSVPAIVREYRRECLWIEGSSMA</sequence>
<evidence type="ECO:0000313" key="12">
    <source>
        <dbReference type="Proteomes" id="UP001141806"/>
    </source>
</evidence>
<dbReference type="GO" id="GO:0003743">
    <property type="term" value="F:translation initiation factor activity"/>
    <property type="evidence" value="ECO:0007669"/>
    <property type="project" value="UniProtKB-KW"/>
</dbReference>
<feature type="compositionally biased region" description="Low complexity" evidence="10">
    <location>
        <begin position="201"/>
        <end position="210"/>
    </location>
</feature>
<evidence type="ECO:0000256" key="1">
    <source>
        <dbReference type="ARBA" id="ARBA00004514"/>
    </source>
</evidence>
<name>A0A9Q0R0W7_9MAGN</name>
<reference evidence="11" key="1">
    <citation type="journal article" date="2023" name="Plant J.">
        <title>The genome of the king protea, Protea cynaroides.</title>
        <authorList>
            <person name="Chang J."/>
            <person name="Duong T.A."/>
            <person name="Schoeman C."/>
            <person name="Ma X."/>
            <person name="Roodt D."/>
            <person name="Barker N."/>
            <person name="Li Z."/>
            <person name="Van de Peer Y."/>
            <person name="Mizrachi E."/>
        </authorList>
    </citation>
    <scope>NUCLEOTIDE SEQUENCE</scope>
    <source>
        <tissue evidence="11">Young leaves</tissue>
    </source>
</reference>
<dbReference type="Gene3D" id="3.40.50.10470">
    <property type="entry name" value="Translation initiation factor eif-2b, domain 2"/>
    <property type="match status" value="1"/>
</dbReference>
<evidence type="ECO:0000256" key="2">
    <source>
        <dbReference type="ARBA" id="ARBA00007251"/>
    </source>
</evidence>
<dbReference type="PANTHER" id="PTHR10233:SF14">
    <property type="entry name" value="TRANSLATION INITIATION FACTOR EIF-2B SUBUNIT DELTA"/>
    <property type="match status" value="1"/>
</dbReference>
<accession>A0A9Q0R0W7</accession>
<keyword evidence="12" id="KW-1185">Reference proteome</keyword>
<comment type="caution">
    <text evidence="11">The sequence shown here is derived from an EMBL/GenBank/DDBJ whole genome shotgun (WGS) entry which is preliminary data.</text>
</comment>
<comment type="subcellular location">
    <subcellularLocation>
        <location evidence="1">Cytoplasm</location>
        <location evidence="1">Cytosol</location>
    </subcellularLocation>
</comment>
<dbReference type="EMBL" id="JAMYWD010000002">
    <property type="protein sequence ID" value="KAJ4978927.1"/>
    <property type="molecule type" value="Genomic_DNA"/>
</dbReference>
<proteinExistence type="inferred from homology"/>
<evidence type="ECO:0000256" key="10">
    <source>
        <dbReference type="SAM" id="MobiDB-lite"/>
    </source>
</evidence>
<comment type="subunit">
    <text evidence="8">Component of the translation initiation factor 2B (eIF2B) complex which is a heterodecamer of two sets of five different subunits: alpha, beta, gamma, delta and epsilon. Subunits alpha, beta and delta comprise a regulatory subcomplex and subunits epsilon and gamma comprise a catalytic subcomplex. Within the complex, the hexameric regulatory complex resides at the center, with the two heterodimeric catalytic subcomplexes bound on opposite sides.</text>
</comment>
<feature type="compositionally biased region" description="Basic and acidic residues" evidence="10">
    <location>
        <begin position="254"/>
        <end position="285"/>
    </location>
</feature>
<evidence type="ECO:0000256" key="6">
    <source>
        <dbReference type="ARBA" id="ARBA00044147"/>
    </source>
</evidence>
<evidence type="ECO:0000256" key="3">
    <source>
        <dbReference type="ARBA" id="ARBA00022490"/>
    </source>
</evidence>
<protein>
    <recommendedName>
        <fullName evidence="6">Translation initiation factor eIF2B subunit delta</fullName>
    </recommendedName>
    <alternativeName>
        <fullName evidence="7">eIF2B GDP-GTP exchange factor subunit delta</fullName>
    </alternativeName>
</protein>
<feature type="compositionally biased region" description="Basic and acidic residues" evidence="10">
    <location>
        <begin position="188"/>
        <end position="200"/>
    </location>
</feature>
<evidence type="ECO:0000256" key="4">
    <source>
        <dbReference type="ARBA" id="ARBA00022540"/>
    </source>
</evidence>
<organism evidence="11 12">
    <name type="scientific">Protea cynaroides</name>
    <dbReference type="NCBI Taxonomy" id="273540"/>
    <lineage>
        <taxon>Eukaryota</taxon>
        <taxon>Viridiplantae</taxon>
        <taxon>Streptophyta</taxon>
        <taxon>Embryophyta</taxon>
        <taxon>Tracheophyta</taxon>
        <taxon>Spermatophyta</taxon>
        <taxon>Magnoliopsida</taxon>
        <taxon>Proteales</taxon>
        <taxon>Proteaceae</taxon>
        <taxon>Protea</taxon>
    </lineage>
</organism>
<dbReference type="InterPro" id="IPR037171">
    <property type="entry name" value="NagB/RpiA_transferase-like"/>
</dbReference>
<dbReference type="Proteomes" id="UP001141806">
    <property type="component" value="Unassembled WGS sequence"/>
</dbReference>
<keyword evidence="5" id="KW-0648">Protein biosynthesis</keyword>
<feature type="compositionally biased region" description="Polar residues" evidence="10">
    <location>
        <begin position="43"/>
        <end position="59"/>
    </location>
</feature>